<dbReference type="InterPro" id="IPR000014">
    <property type="entry name" value="PAS"/>
</dbReference>
<feature type="domain" description="Response regulatory" evidence="19">
    <location>
        <begin position="643"/>
        <end position="758"/>
    </location>
</feature>
<evidence type="ECO:0000256" key="1">
    <source>
        <dbReference type="ARBA" id="ARBA00000085"/>
    </source>
</evidence>
<evidence type="ECO:0000256" key="7">
    <source>
        <dbReference type="ARBA" id="ARBA00022741"/>
    </source>
</evidence>
<evidence type="ECO:0000256" key="3">
    <source>
        <dbReference type="ARBA" id="ARBA00012438"/>
    </source>
</evidence>
<dbReference type="SUPFAM" id="SSF52172">
    <property type="entry name" value="CheY-like"/>
    <property type="match status" value="1"/>
</dbReference>
<evidence type="ECO:0000256" key="8">
    <source>
        <dbReference type="ARBA" id="ARBA00022777"/>
    </source>
</evidence>
<dbReference type="InterPro" id="IPR029095">
    <property type="entry name" value="NarX-like_N"/>
</dbReference>
<sequence>MFTGDCCMTITTFNTRRLYRIYLIALSFVTLLFMLEQFLIYRVDYHFNRLQLINIAGRQRMLVEKINKSMLAVKVSPTDEKRQYYLAQLRYSLKEWSEVHKRLKYGDDIKELFSSLNSPEIQQYFIEIEDSYQLIYQSSLTFLALFRQNSVEGAFPPRADVLMWTILDNTPKFIDKMDLITRTYSDNLVKQSHQLQLINSLLIFINLSILIWLAKYLFYPTLRKVEQTLIALQYSEQCYKEIAESLEQSEIHFSALAVRQKAIMDNVLNGIITINTAGIIDSFNKSAEKIFAYSEADVLGKNINCLMPEPYKEAHDGYLRRYLQTNEARIIGIGRDVFGRRKDGSTFPLHLGLSVVEINGEKIFIGIVQDITEAKHIELELKQSKEQAERANLAKSAFLANMSHELRTPLNGILGYTQLLNRDKSLTDKQRESIGIINRSGQHLLNLINDVLDLSKIEADRLELIPKNVILLPFLYETVELLQMQAQQKNIILRIELGTNLPDVVYVDEKRLRQIILNLLSNAVKFTQRGEVVFSVIQSDIGVQFAVQDTGRGIAEKDLATLFKPFQQVGDLLVEVEGTGLGLAISYRLVEKMGGQLKVISTLMSGSRFWFDIPLPIVQQQTIRTETATESTTIIGIVGQPPTLLVVDNVLENRSFLTMILRDIGFTVLEADNGQAALSLLATQTPDALLTDLRMPIMNGVELIKNIRQEPLLHSMVIIAMSASIAKQQSDYLTLGCSAFLAKPIQLDSLFRLLQEHLGVQWIYAEKPRQQAPITCILQTEQINRLLDYVKCGKVRAVLTYVDELAKQDTQFSDFRDKVKLLAQQFDMDKLAALVRLYSSSDN</sequence>
<dbReference type="Pfam" id="PF00512">
    <property type="entry name" value="HisKA"/>
    <property type="match status" value="1"/>
</dbReference>
<evidence type="ECO:0000256" key="4">
    <source>
        <dbReference type="ARBA" id="ARBA00022553"/>
    </source>
</evidence>
<dbReference type="FunFam" id="3.30.565.10:FF:000010">
    <property type="entry name" value="Sensor histidine kinase RcsC"/>
    <property type="match status" value="1"/>
</dbReference>
<dbReference type="SUPFAM" id="SSF55785">
    <property type="entry name" value="PYP-like sensor domain (PAS domain)"/>
    <property type="match status" value="1"/>
</dbReference>
<dbReference type="InterPro" id="IPR036890">
    <property type="entry name" value="HATPase_C_sf"/>
</dbReference>
<keyword evidence="4 16" id="KW-0597">Phosphoprotein</keyword>
<dbReference type="InterPro" id="IPR000700">
    <property type="entry name" value="PAS-assoc_C"/>
</dbReference>
<dbReference type="PROSITE" id="PS50109">
    <property type="entry name" value="HIS_KIN"/>
    <property type="match status" value="1"/>
</dbReference>
<evidence type="ECO:0000256" key="17">
    <source>
        <dbReference type="SAM" id="Phobius"/>
    </source>
</evidence>
<evidence type="ECO:0000256" key="6">
    <source>
        <dbReference type="ARBA" id="ARBA00022692"/>
    </source>
</evidence>
<keyword evidence="9" id="KW-0067">ATP-binding</keyword>
<dbReference type="SMART" id="SM00388">
    <property type="entry name" value="HisKA"/>
    <property type="match status" value="1"/>
</dbReference>
<evidence type="ECO:0000256" key="5">
    <source>
        <dbReference type="ARBA" id="ARBA00022679"/>
    </source>
</evidence>
<organism evidence="22 23">
    <name type="scientific">Beggiatoa leptomitoformis</name>
    <dbReference type="NCBI Taxonomy" id="288004"/>
    <lineage>
        <taxon>Bacteria</taxon>
        <taxon>Pseudomonadati</taxon>
        <taxon>Pseudomonadota</taxon>
        <taxon>Gammaproteobacteria</taxon>
        <taxon>Thiotrichales</taxon>
        <taxon>Thiotrichaceae</taxon>
        <taxon>Beggiatoa</taxon>
    </lineage>
</organism>
<evidence type="ECO:0000259" key="19">
    <source>
        <dbReference type="PROSITE" id="PS50110"/>
    </source>
</evidence>
<evidence type="ECO:0000259" key="18">
    <source>
        <dbReference type="PROSITE" id="PS50109"/>
    </source>
</evidence>
<dbReference type="GO" id="GO:0016020">
    <property type="term" value="C:membrane"/>
    <property type="evidence" value="ECO:0007669"/>
    <property type="project" value="UniProtKB-SubCell"/>
</dbReference>
<dbReference type="FunFam" id="1.10.287.130:FF:000038">
    <property type="entry name" value="Sensory transduction histidine kinase"/>
    <property type="match status" value="1"/>
</dbReference>
<feature type="domain" description="PAC" evidence="21">
    <location>
        <begin position="324"/>
        <end position="383"/>
    </location>
</feature>
<keyword evidence="8" id="KW-0418">Kinase</keyword>
<evidence type="ECO:0000256" key="2">
    <source>
        <dbReference type="ARBA" id="ARBA00004141"/>
    </source>
</evidence>
<evidence type="ECO:0000259" key="21">
    <source>
        <dbReference type="PROSITE" id="PS50113"/>
    </source>
</evidence>
<comment type="subcellular location">
    <subcellularLocation>
        <location evidence="2">Membrane</location>
        <topology evidence="2">Multi-pass membrane protein</topology>
    </subcellularLocation>
</comment>
<dbReference type="Pfam" id="PF13426">
    <property type="entry name" value="PAS_9"/>
    <property type="match status" value="1"/>
</dbReference>
<evidence type="ECO:0000313" key="23">
    <source>
        <dbReference type="Proteomes" id="UP000234271"/>
    </source>
</evidence>
<dbReference type="Pfam" id="PF00072">
    <property type="entry name" value="Response_reg"/>
    <property type="match status" value="1"/>
</dbReference>
<dbReference type="InterPro" id="IPR035965">
    <property type="entry name" value="PAS-like_dom_sf"/>
</dbReference>
<keyword evidence="7" id="KW-0547">Nucleotide-binding</keyword>
<dbReference type="PROSITE" id="PS50113">
    <property type="entry name" value="PAC"/>
    <property type="match status" value="1"/>
</dbReference>
<dbReference type="SUPFAM" id="SSF55874">
    <property type="entry name" value="ATPase domain of HSP90 chaperone/DNA topoisomerase II/histidine kinase"/>
    <property type="match status" value="1"/>
</dbReference>
<dbReference type="CDD" id="cd17546">
    <property type="entry name" value="REC_hyHK_CKI1_RcsC-like"/>
    <property type="match status" value="1"/>
</dbReference>
<evidence type="ECO:0000259" key="20">
    <source>
        <dbReference type="PROSITE" id="PS50112"/>
    </source>
</evidence>
<evidence type="ECO:0000256" key="16">
    <source>
        <dbReference type="PROSITE-ProRule" id="PRU00169"/>
    </source>
</evidence>
<proteinExistence type="predicted"/>
<dbReference type="NCBIfam" id="TIGR00229">
    <property type="entry name" value="sensory_box"/>
    <property type="match status" value="1"/>
</dbReference>
<dbReference type="InterPro" id="IPR001789">
    <property type="entry name" value="Sig_transdc_resp-reg_receiver"/>
</dbReference>
<comment type="catalytic activity">
    <reaction evidence="1">
        <text>ATP + protein L-histidine = ADP + protein N-phospho-L-histidine.</text>
        <dbReference type="EC" id="2.7.13.3"/>
    </reaction>
</comment>
<keyword evidence="13" id="KW-0131">Cell cycle</keyword>
<dbReference type="Gene3D" id="1.10.287.130">
    <property type="match status" value="1"/>
</dbReference>
<reference evidence="23" key="1">
    <citation type="submission" date="2016-12" db="EMBL/GenBank/DDBJ databases">
        <title>Complete Genome Sequence of Beggiatoa leptomitiformis D-401.</title>
        <authorList>
            <person name="Fomenkov A."/>
            <person name="Vincze T."/>
            <person name="Grabovich M."/>
            <person name="Anton B.P."/>
            <person name="Dubinina G."/>
            <person name="Orlova M."/>
            <person name="Belousova E."/>
            <person name="Roberts R.J."/>
        </authorList>
    </citation>
    <scope>NUCLEOTIDE SEQUENCE [LARGE SCALE GENOMIC DNA]</scope>
    <source>
        <strain evidence="23">D-401</strain>
    </source>
</reference>
<dbReference type="FunFam" id="3.30.450.20:FF:000060">
    <property type="entry name" value="Sensor protein FixL"/>
    <property type="match status" value="1"/>
</dbReference>
<evidence type="ECO:0000256" key="11">
    <source>
        <dbReference type="ARBA" id="ARBA00023012"/>
    </source>
</evidence>
<keyword evidence="10 17" id="KW-1133">Transmembrane helix</keyword>
<dbReference type="Pfam" id="PF02518">
    <property type="entry name" value="HATPase_c"/>
    <property type="match status" value="1"/>
</dbReference>
<dbReference type="PROSITE" id="PS50110">
    <property type="entry name" value="RESPONSE_REGULATORY"/>
    <property type="match status" value="1"/>
</dbReference>
<dbReference type="Pfam" id="PF13675">
    <property type="entry name" value="PilJ"/>
    <property type="match status" value="1"/>
</dbReference>
<keyword evidence="12 17" id="KW-0472">Membrane</keyword>
<feature type="domain" description="PAS" evidence="20">
    <location>
        <begin position="263"/>
        <end position="326"/>
    </location>
</feature>
<evidence type="ECO:0000256" key="12">
    <source>
        <dbReference type="ARBA" id="ARBA00023136"/>
    </source>
</evidence>
<dbReference type="SUPFAM" id="SSF47384">
    <property type="entry name" value="Homodimeric domain of signal transducing histidine kinase"/>
    <property type="match status" value="1"/>
</dbReference>
<dbReference type="EMBL" id="CP018889">
    <property type="protein sequence ID" value="AUI67405.2"/>
    <property type="molecule type" value="Genomic_DNA"/>
</dbReference>
<keyword evidence="6 17" id="KW-0812">Transmembrane</keyword>
<dbReference type="CDD" id="cd16922">
    <property type="entry name" value="HATPase_EvgS-ArcB-TorS-like"/>
    <property type="match status" value="1"/>
</dbReference>
<dbReference type="InterPro" id="IPR011006">
    <property type="entry name" value="CheY-like_superfamily"/>
</dbReference>
<dbReference type="EC" id="2.7.13.3" evidence="3"/>
<dbReference type="GO" id="GO:0000155">
    <property type="term" value="F:phosphorelay sensor kinase activity"/>
    <property type="evidence" value="ECO:0007669"/>
    <property type="project" value="InterPro"/>
</dbReference>
<gene>
    <name evidence="22" type="ORF">BLE401_00975</name>
</gene>
<name>A0A2N9YAC5_9GAMM</name>
<feature type="transmembrane region" description="Helical" evidence="17">
    <location>
        <begin position="21"/>
        <end position="41"/>
    </location>
</feature>
<dbReference type="AlphaFoldDB" id="A0A2N9YAC5"/>
<evidence type="ECO:0000256" key="13">
    <source>
        <dbReference type="ARBA" id="ARBA00023306"/>
    </source>
</evidence>
<dbReference type="Gene3D" id="3.30.565.10">
    <property type="entry name" value="Histidine kinase-like ATPase, C-terminal domain"/>
    <property type="match status" value="1"/>
</dbReference>
<evidence type="ECO:0000256" key="15">
    <source>
        <dbReference type="ARBA" id="ARBA00070616"/>
    </source>
</evidence>
<dbReference type="CDD" id="cd00082">
    <property type="entry name" value="HisKA"/>
    <property type="match status" value="1"/>
</dbReference>
<dbReference type="InterPro" id="IPR036097">
    <property type="entry name" value="HisK_dim/P_sf"/>
</dbReference>
<dbReference type="GO" id="GO:0005524">
    <property type="term" value="F:ATP binding"/>
    <property type="evidence" value="ECO:0007669"/>
    <property type="project" value="UniProtKB-KW"/>
</dbReference>
<keyword evidence="23" id="KW-1185">Reference proteome</keyword>
<feature type="modified residue" description="4-aspartylphosphate" evidence="16">
    <location>
        <position position="692"/>
    </location>
</feature>
<dbReference type="InterPro" id="IPR004358">
    <property type="entry name" value="Sig_transdc_His_kin-like_C"/>
</dbReference>
<dbReference type="InterPro" id="IPR003661">
    <property type="entry name" value="HisK_dim/P_dom"/>
</dbReference>
<comment type="function">
    <text evidence="14">Putative oxygen sensor; modulates the activity of FixJ, a transcriptional activator of nitrogen fixation fixK gene. FixL probably acts as a kinase that phosphorylates FixJ.</text>
</comment>
<dbReference type="InterPro" id="IPR005467">
    <property type="entry name" value="His_kinase_dom"/>
</dbReference>
<protein>
    <recommendedName>
        <fullName evidence="15">Sensor protein FixL</fullName>
        <ecNumber evidence="3">2.7.13.3</ecNumber>
    </recommendedName>
</protein>
<dbReference type="Gene3D" id="3.40.50.2300">
    <property type="match status" value="1"/>
</dbReference>
<keyword evidence="11" id="KW-0902">Two-component regulatory system</keyword>
<dbReference type="Gene3D" id="3.30.450.20">
    <property type="entry name" value="PAS domain"/>
    <property type="match status" value="1"/>
</dbReference>
<dbReference type="PRINTS" id="PR00344">
    <property type="entry name" value="BCTRLSENSOR"/>
</dbReference>
<evidence type="ECO:0000256" key="9">
    <source>
        <dbReference type="ARBA" id="ARBA00022840"/>
    </source>
</evidence>
<dbReference type="CDD" id="cd00130">
    <property type="entry name" value="PAS"/>
    <property type="match status" value="1"/>
</dbReference>
<dbReference type="PROSITE" id="PS50112">
    <property type="entry name" value="PAS"/>
    <property type="match status" value="1"/>
</dbReference>
<evidence type="ECO:0000256" key="14">
    <source>
        <dbReference type="ARBA" id="ARBA00059827"/>
    </source>
</evidence>
<dbReference type="SMART" id="SM00387">
    <property type="entry name" value="HATPase_c"/>
    <property type="match status" value="1"/>
</dbReference>
<feature type="domain" description="Histidine kinase" evidence="18">
    <location>
        <begin position="401"/>
        <end position="617"/>
    </location>
</feature>
<evidence type="ECO:0000313" key="22">
    <source>
        <dbReference type="EMBL" id="AUI67405.2"/>
    </source>
</evidence>
<accession>A0A2N9YAC5</accession>
<dbReference type="InterPro" id="IPR003594">
    <property type="entry name" value="HATPase_dom"/>
</dbReference>
<dbReference type="Proteomes" id="UP000234271">
    <property type="component" value="Chromosome"/>
</dbReference>
<evidence type="ECO:0000256" key="10">
    <source>
        <dbReference type="ARBA" id="ARBA00022989"/>
    </source>
</evidence>
<dbReference type="PANTHER" id="PTHR43047">
    <property type="entry name" value="TWO-COMPONENT HISTIDINE PROTEIN KINASE"/>
    <property type="match status" value="1"/>
</dbReference>
<keyword evidence="5" id="KW-0808">Transferase</keyword>
<dbReference type="SMART" id="SM00091">
    <property type="entry name" value="PAS"/>
    <property type="match status" value="1"/>
</dbReference>
<dbReference type="SMART" id="SM00448">
    <property type="entry name" value="REC"/>
    <property type="match status" value="1"/>
</dbReference>